<evidence type="ECO:0000313" key="4">
    <source>
        <dbReference type="Proteomes" id="UP000835287"/>
    </source>
</evidence>
<feature type="chain" id="PRO_5044689848" description="Secreted protein" evidence="1">
    <location>
        <begin position="31"/>
        <end position="153"/>
    </location>
</feature>
<dbReference type="EMBL" id="HG992341">
    <property type="protein sequence ID" value="CAE6757612.1"/>
    <property type="molecule type" value="Genomic_DNA"/>
</dbReference>
<sequence length="153" mass="15548">MFTNRNARMIKSLSLFALLGAATLAPQAQAAGNIDCQLSFNLSGWSVFYKTASGTGTIKCDNGAVIPVKISSKGGGLTVGKSKIVGGRGTFSGAYSLNDLFGTYAAAEAHAGVVKSSTAQVVTKGDISLALAGTGEGVDLGIAVGNFVIERRK</sequence>
<dbReference type="EMBL" id="HG992341">
    <property type="protein sequence ID" value="CAE6757633.1"/>
    <property type="molecule type" value="Genomic_DNA"/>
</dbReference>
<dbReference type="EMBL" id="HG992338">
    <property type="protein sequence ID" value="CAE6770184.1"/>
    <property type="molecule type" value="Genomic_DNA"/>
</dbReference>
<keyword evidence="1" id="KW-0732">Signal</keyword>
<dbReference type="AlphaFoldDB" id="A0A8D6V0M7"/>
<proteinExistence type="predicted"/>
<evidence type="ECO:0000313" key="3">
    <source>
        <dbReference type="EMBL" id="CAE6770174.1"/>
    </source>
</evidence>
<gene>
    <name evidence="2" type="ORF">CFBP1159_18410</name>
    <name evidence="3" type="ORF">XAC301_21320</name>
</gene>
<accession>A0A8D6V0M7</accession>
<keyword evidence="4" id="KW-1185">Reference proteome</keyword>
<protein>
    <recommendedName>
        <fullName evidence="5">Secreted protein</fullName>
    </recommendedName>
</protein>
<name>A0A8D6V0M7_9XANT</name>
<organism evidence="2">
    <name type="scientific">Xanthomonas arboricola pv. corylina</name>
    <dbReference type="NCBI Taxonomy" id="487821"/>
    <lineage>
        <taxon>Bacteria</taxon>
        <taxon>Pseudomonadati</taxon>
        <taxon>Pseudomonadota</taxon>
        <taxon>Gammaproteobacteria</taxon>
        <taxon>Lysobacterales</taxon>
        <taxon>Lysobacteraceae</taxon>
        <taxon>Xanthomonas</taxon>
    </lineage>
</organism>
<evidence type="ECO:0000313" key="2">
    <source>
        <dbReference type="EMBL" id="CAE6757633.1"/>
    </source>
</evidence>
<evidence type="ECO:0008006" key="5">
    <source>
        <dbReference type="Google" id="ProtNLM"/>
    </source>
</evidence>
<dbReference type="EMBL" id="HG992338">
    <property type="protein sequence ID" value="CAE6770174.1"/>
    <property type="molecule type" value="Genomic_DNA"/>
</dbReference>
<reference evidence="2 4" key="1">
    <citation type="submission" date="2021-02" db="EMBL/GenBank/DDBJ databases">
        <authorList>
            <person name="Pothier F. J."/>
        </authorList>
    </citation>
    <scope>NUCLEOTIDE SEQUENCE</scope>
    <source>
        <strain evidence="3 4">301</strain>
        <strain evidence="2">CFBP 1159</strain>
    </source>
</reference>
<feature type="signal peptide" evidence="1">
    <location>
        <begin position="1"/>
        <end position="30"/>
    </location>
</feature>
<dbReference type="Proteomes" id="UP000835287">
    <property type="component" value="Chromosome"/>
</dbReference>
<evidence type="ECO:0000256" key="1">
    <source>
        <dbReference type="SAM" id="SignalP"/>
    </source>
</evidence>
<dbReference type="Proteomes" id="UP000835243">
    <property type="component" value="Chromosome"/>
</dbReference>